<dbReference type="CDD" id="cd06257">
    <property type="entry name" value="DnaJ"/>
    <property type="match status" value="1"/>
</dbReference>
<feature type="domain" description="J" evidence="1">
    <location>
        <begin position="2"/>
        <end position="72"/>
    </location>
</feature>
<reference evidence="3" key="1">
    <citation type="submission" date="2013-09" db="EMBL/GenBank/DDBJ databases">
        <title>Corchorus olitorius genome sequencing.</title>
        <authorList>
            <person name="Alam M."/>
            <person name="Haque M.S."/>
            <person name="Islam M.S."/>
            <person name="Emdad E.M."/>
            <person name="Islam M.M."/>
            <person name="Ahmed B."/>
            <person name="Halim A."/>
            <person name="Hossen Q.M.M."/>
            <person name="Hossain M.Z."/>
            <person name="Ahmed R."/>
            <person name="Khan M.M."/>
            <person name="Islam R."/>
            <person name="Rashid M.M."/>
            <person name="Khan S.A."/>
            <person name="Rahman M.S."/>
            <person name="Alam M."/>
            <person name="Yahiya A.S."/>
            <person name="Khan M.S."/>
            <person name="Azam M.S."/>
            <person name="Haque T."/>
            <person name="Lashkar M.Z.H."/>
            <person name="Akhand A.I."/>
            <person name="Morshed G."/>
            <person name="Roy S."/>
            <person name="Uddin K.S."/>
            <person name="Rabeya T."/>
            <person name="Hossain A.S."/>
            <person name="Chowdhury A."/>
            <person name="Snigdha A.R."/>
            <person name="Mortoza M.S."/>
            <person name="Matin S.A."/>
            <person name="Hoque S.M.E."/>
            <person name="Islam M.K."/>
            <person name="Roy D.K."/>
            <person name="Haider R."/>
            <person name="Moosa M.M."/>
            <person name="Elias S.M."/>
            <person name="Hasan A.M."/>
            <person name="Jahan S."/>
            <person name="Shafiuddin M."/>
            <person name="Mahmood N."/>
            <person name="Shommy N.S."/>
        </authorList>
    </citation>
    <scope>NUCLEOTIDE SEQUENCE [LARGE SCALE GENOMIC DNA]</scope>
    <source>
        <strain evidence="3">cv. O-4</strain>
    </source>
</reference>
<dbReference type="InterPro" id="IPR050817">
    <property type="entry name" value="DjlA_DnaK_co-chaperone"/>
</dbReference>
<evidence type="ECO:0000313" key="2">
    <source>
        <dbReference type="EMBL" id="OMO79074.1"/>
    </source>
</evidence>
<comment type="caution">
    <text evidence="2">The sequence shown here is derived from an EMBL/GenBank/DDBJ whole genome shotgun (WGS) entry which is preliminary data.</text>
</comment>
<dbReference type="EMBL" id="AWUE01018662">
    <property type="protein sequence ID" value="OMO79074.1"/>
    <property type="molecule type" value="Genomic_DNA"/>
</dbReference>
<sequence>MDLYTVLGVNRSATKEEIKEAFRKLALKYHPDKHSQSPKHLRDSATLKFKQVSDAYEVLSDDRKRAAYNLTSSSSSFYGYGYSEMLFGKSVILGILFHFQAEALFGMQILKINPEKIDMKMGV</sequence>
<dbReference type="PROSITE" id="PS00636">
    <property type="entry name" value="DNAJ_1"/>
    <property type="match status" value="1"/>
</dbReference>
<keyword evidence="3" id="KW-1185">Reference proteome</keyword>
<dbReference type="PROSITE" id="PS50076">
    <property type="entry name" value="DNAJ_2"/>
    <property type="match status" value="1"/>
</dbReference>
<dbReference type="InterPro" id="IPR036869">
    <property type="entry name" value="J_dom_sf"/>
</dbReference>
<dbReference type="Proteomes" id="UP000187203">
    <property type="component" value="Unassembled WGS sequence"/>
</dbReference>
<protein>
    <recommendedName>
        <fullName evidence="1">J domain-containing protein</fullName>
    </recommendedName>
</protein>
<dbReference type="FunFam" id="1.10.287.110:FF:000073">
    <property type="entry name" value="DnaJ domain protein"/>
    <property type="match status" value="1"/>
</dbReference>
<evidence type="ECO:0000313" key="3">
    <source>
        <dbReference type="Proteomes" id="UP000187203"/>
    </source>
</evidence>
<dbReference type="InterPro" id="IPR001623">
    <property type="entry name" value="DnaJ_domain"/>
</dbReference>
<name>A0A1R3I935_9ROSI</name>
<dbReference type="Pfam" id="PF00226">
    <property type="entry name" value="DnaJ"/>
    <property type="match status" value="1"/>
</dbReference>
<dbReference type="PANTHER" id="PTHR24074">
    <property type="entry name" value="CO-CHAPERONE PROTEIN DJLA"/>
    <property type="match status" value="1"/>
</dbReference>
<evidence type="ECO:0000259" key="1">
    <source>
        <dbReference type="PROSITE" id="PS50076"/>
    </source>
</evidence>
<proteinExistence type="predicted"/>
<dbReference type="STRING" id="93759.A0A1R3I935"/>
<dbReference type="OrthoDB" id="442087at2759"/>
<dbReference type="SUPFAM" id="SSF46565">
    <property type="entry name" value="Chaperone J-domain"/>
    <property type="match status" value="1"/>
</dbReference>
<dbReference type="AlphaFoldDB" id="A0A1R3I935"/>
<gene>
    <name evidence="2" type="ORF">COLO4_24572</name>
</gene>
<dbReference type="PRINTS" id="PR00625">
    <property type="entry name" value="JDOMAIN"/>
</dbReference>
<dbReference type="Gene3D" id="1.10.287.110">
    <property type="entry name" value="DnaJ domain"/>
    <property type="match status" value="1"/>
</dbReference>
<dbReference type="SMART" id="SM00271">
    <property type="entry name" value="DnaJ"/>
    <property type="match status" value="1"/>
</dbReference>
<dbReference type="InterPro" id="IPR018253">
    <property type="entry name" value="DnaJ_domain_CS"/>
</dbReference>
<accession>A0A1R3I935</accession>
<organism evidence="2 3">
    <name type="scientific">Corchorus olitorius</name>
    <dbReference type="NCBI Taxonomy" id="93759"/>
    <lineage>
        <taxon>Eukaryota</taxon>
        <taxon>Viridiplantae</taxon>
        <taxon>Streptophyta</taxon>
        <taxon>Embryophyta</taxon>
        <taxon>Tracheophyta</taxon>
        <taxon>Spermatophyta</taxon>
        <taxon>Magnoliopsida</taxon>
        <taxon>eudicotyledons</taxon>
        <taxon>Gunneridae</taxon>
        <taxon>Pentapetalae</taxon>
        <taxon>rosids</taxon>
        <taxon>malvids</taxon>
        <taxon>Malvales</taxon>
        <taxon>Malvaceae</taxon>
        <taxon>Grewioideae</taxon>
        <taxon>Apeibeae</taxon>
        <taxon>Corchorus</taxon>
    </lineage>
</organism>